<name>A0AAE9U4M5_STREQ</name>
<dbReference type="InterPro" id="IPR010724">
    <property type="entry name" value="RepA_N"/>
</dbReference>
<evidence type="ECO:0000259" key="2">
    <source>
        <dbReference type="Pfam" id="PF09524"/>
    </source>
</evidence>
<dbReference type="Pfam" id="PF09524">
    <property type="entry name" value="Phg_2220_C"/>
    <property type="match status" value="1"/>
</dbReference>
<dbReference type="InterPro" id="IPR011741">
    <property type="entry name" value="Phg_2220_C"/>
</dbReference>
<evidence type="ECO:0000313" key="4">
    <source>
        <dbReference type="Proteomes" id="UP000339049"/>
    </source>
</evidence>
<feature type="domain" description="Phage conserved hypothetical protein C-terminal" evidence="2">
    <location>
        <begin position="163"/>
        <end position="234"/>
    </location>
</feature>
<dbReference type="AlphaFoldDB" id="A0AAE9U4M5"/>
<sequence>MIKKTDVESHIAFIRIPKPLIHDPKYKQLSLNAKFMYGLLYDRLQLSLKNKWYDEDNNVFQYYKNEQFMLDLPASEKTVIKTKKELAKAGLLKEVRQGINQPNRLYLSAITGTVKSTGQELENLQLGTGNNTGQELENLQGNKTEKSKTEKSKNNIVVLVTDIVNYLNDKAGTKFKASSQATQKLIQSRMKEGYDIDDFKHVIDVKVADWKDTDFAKFLRPATLFGNKFENYVNQTLTQKQASKLAYAVDERLDF</sequence>
<dbReference type="NCBIfam" id="TIGR02220">
    <property type="entry name" value="phg_TIGR02220"/>
    <property type="match status" value="1"/>
</dbReference>
<gene>
    <name evidence="3" type="ORF">NCTC11557_00734</name>
</gene>
<comment type="caution">
    <text evidence="3">The sequence shown here is derived from an EMBL/GenBank/DDBJ whole genome shotgun (WGS) entry which is preliminary data.</text>
</comment>
<dbReference type="Pfam" id="PF06970">
    <property type="entry name" value="RepA_N"/>
    <property type="match status" value="1"/>
</dbReference>
<proteinExistence type="predicted"/>
<dbReference type="RefSeq" id="WP_143935332.1">
    <property type="nucleotide sequence ID" value="NZ_CABEIY010000006.1"/>
</dbReference>
<accession>A0AAE9U4M5</accession>
<dbReference type="EMBL" id="CABEIY010000006">
    <property type="protein sequence ID" value="VTT23329.1"/>
    <property type="molecule type" value="Genomic_DNA"/>
</dbReference>
<reference evidence="3 4" key="1">
    <citation type="submission" date="2019-05" db="EMBL/GenBank/DDBJ databases">
        <authorList>
            <consortium name="Pathogen Informatics"/>
        </authorList>
    </citation>
    <scope>NUCLEOTIDE SEQUENCE [LARGE SCALE GENOMIC DNA]</scope>
    <source>
        <strain evidence="3 4">NCTC11557</strain>
    </source>
</reference>
<dbReference type="Proteomes" id="UP000339049">
    <property type="component" value="Unassembled WGS sequence"/>
</dbReference>
<evidence type="ECO:0000313" key="3">
    <source>
        <dbReference type="EMBL" id="VTT23329.1"/>
    </source>
</evidence>
<evidence type="ECO:0000259" key="1">
    <source>
        <dbReference type="Pfam" id="PF06970"/>
    </source>
</evidence>
<organism evidence="3 4">
    <name type="scientific">Streptococcus dysgalactiae subsp. equisimilis</name>
    <name type="common">Streptococcus equisimilis</name>
    <dbReference type="NCBI Taxonomy" id="119602"/>
    <lineage>
        <taxon>Bacteria</taxon>
        <taxon>Bacillati</taxon>
        <taxon>Bacillota</taxon>
        <taxon>Bacilli</taxon>
        <taxon>Lactobacillales</taxon>
        <taxon>Streptococcaceae</taxon>
        <taxon>Streptococcus</taxon>
    </lineage>
</organism>
<protein>
    <submittedName>
        <fullName evidence="3">DnaD and phage-associated domain protein</fullName>
    </submittedName>
</protein>
<feature type="domain" description="Replication initiator A N-terminal" evidence="1">
    <location>
        <begin position="13"/>
        <end position="86"/>
    </location>
</feature>